<reference evidence="2 3" key="1">
    <citation type="submission" date="2018-06" db="EMBL/GenBank/DDBJ databases">
        <title>Whole genome sequencing of Candida tropicalis (genome annotated by CSBL at Korea University).</title>
        <authorList>
            <person name="Ahn J."/>
        </authorList>
    </citation>
    <scope>NUCLEOTIDE SEQUENCE [LARGE SCALE GENOMIC DNA]</scope>
    <source>
        <strain evidence="2 3">ATCC 20962</strain>
    </source>
</reference>
<feature type="domain" description="AB hydrolase-1" evidence="1">
    <location>
        <begin position="4"/>
        <end position="188"/>
    </location>
</feature>
<dbReference type="InterPro" id="IPR050266">
    <property type="entry name" value="AB_hydrolase_sf"/>
</dbReference>
<accession>A0A367Y0U7</accession>
<protein>
    <recommendedName>
        <fullName evidence="1">AB hydrolase-1 domain-containing protein</fullName>
    </recommendedName>
</protein>
<evidence type="ECO:0000313" key="3">
    <source>
        <dbReference type="Proteomes" id="UP000253472"/>
    </source>
</evidence>
<dbReference type="GO" id="GO:0016020">
    <property type="term" value="C:membrane"/>
    <property type="evidence" value="ECO:0007669"/>
    <property type="project" value="TreeGrafter"/>
</dbReference>
<dbReference type="PANTHER" id="PTHR43798:SF5">
    <property type="entry name" value="MONOACYLGLYCEROL LIPASE ABHD6"/>
    <property type="match status" value="1"/>
</dbReference>
<dbReference type="InterPro" id="IPR000073">
    <property type="entry name" value="AB_hydrolase_1"/>
</dbReference>
<dbReference type="SUPFAM" id="SSF53474">
    <property type="entry name" value="alpha/beta-Hydrolases"/>
    <property type="match status" value="1"/>
</dbReference>
<dbReference type="GO" id="GO:0047372">
    <property type="term" value="F:monoacylglycerol lipase activity"/>
    <property type="evidence" value="ECO:0007669"/>
    <property type="project" value="TreeGrafter"/>
</dbReference>
<dbReference type="Gene3D" id="3.40.50.1820">
    <property type="entry name" value="alpha/beta hydrolase"/>
    <property type="match status" value="1"/>
</dbReference>
<evidence type="ECO:0000313" key="2">
    <source>
        <dbReference type="EMBL" id="RCK59477.1"/>
    </source>
</evidence>
<dbReference type="STRING" id="5486.A0A367Y0U7"/>
<evidence type="ECO:0000259" key="1">
    <source>
        <dbReference type="Pfam" id="PF12697"/>
    </source>
</evidence>
<dbReference type="Pfam" id="PF12697">
    <property type="entry name" value="Abhydrolase_6"/>
    <property type="match status" value="1"/>
</dbReference>
<dbReference type="AlphaFoldDB" id="A0A367Y0U7"/>
<gene>
    <name evidence="2" type="ORF">Cantr_07204</name>
</gene>
<dbReference type="PANTHER" id="PTHR43798">
    <property type="entry name" value="MONOACYLGLYCEROL LIPASE"/>
    <property type="match status" value="1"/>
</dbReference>
<proteinExistence type="predicted"/>
<organism evidence="2 3">
    <name type="scientific">Candida viswanathii</name>
    <dbReference type="NCBI Taxonomy" id="5486"/>
    <lineage>
        <taxon>Eukaryota</taxon>
        <taxon>Fungi</taxon>
        <taxon>Dikarya</taxon>
        <taxon>Ascomycota</taxon>
        <taxon>Saccharomycotina</taxon>
        <taxon>Pichiomycetes</taxon>
        <taxon>Debaryomycetaceae</taxon>
        <taxon>Candida/Lodderomyces clade</taxon>
        <taxon>Candida</taxon>
    </lineage>
</organism>
<dbReference type="OrthoDB" id="408373at2759"/>
<dbReference type="EMBL" id="QLNQ01000027">
    <property type="protein sequence ID" value="RCK59477.1"/>
    <property type="molecule type" value="Genomic_DNA"/>
</dbReference>
<sequence>MTLADLAANVTATLTELKLASHELILVGHSMSGMLVNYITATCPELNISRNVLVAPVHPSAQLSGAIGSRIGVLEEAQQLGPLGNSIPDAATGPGATGLQRAFIRLLILGNSVEGYCANCRAIMSGETCGLDYAKVKVPTLVVYGKYDKTSPWTGCIEEIAKGLRDVVTLKELPVGHWIAIEDDEGLASIMKEFIIN</sequence>
<dbReference type="Proteomes" id="UP000253472">
    <property type="component" value="Unassembled WGS sequence"/>
</dbReference>
<keyword evidence="3" id="KW-1185">Reference proteome</keyword>
<dbReference type="InterPro" id="IPR029058">
    <property type="entry name" value="AB_hydrolase_fold"/>
</dbReference>
<name>A0A367Y0U7_9ASCO</name>
<dbReference type="GO" id="GO:0046464">
    <property type="term" value="P:acylglycerol catabolic process"/>
    <property type="evidence" value="ECO:0007669"/>
    <property type="project" value="TreeGrafter"/>
</dbReference>
<comment type="caution">
    <text evidence="2">The sequence shown here is derived from an EMBL/GenBank/DDBJ whole genome shotgun (WGS) entry which is preliminary data.</text>
</comment>